<gene>
    <name evidence="1" type="ORF">MCBB_2019</name>
</gene>
<dbReference type="EMBL" id="LT607756">
    <property type="protein sequence ID" value="SCG86567.1"/>
    <property type="molecule type" value="Genomic_DNA"/>
</dbReference>
<protein>
    <submittedName>
        <fullName evidence="1">Putative conserved protein UCP921964</fullName>
    </submittedName>
</protein>
<proteinExistence type="predicted"/>
<name>A0A1D3L4M7_9EURY</name>
<keyword evidence="2" id="KW-1185">Reference proteome</keyword>
<dbReference type="Proteomes" id="UP000094707">
    <property type="component" value="Chromosome I"/>
</dbReference>
<dbReference type="STRING" id="118062.MCBB_2019"/>
<dbReference type="OrthoDB" id="64462at2157"/>
<dbReference type="InterPro" id="IPR014515">
    <property type="entry name" value="UCP921964"/>
</dbReference>
<sequence length="146" mass="16247">MTRTHEVAGRIMYELEAFDKSRPSIDSPQILIVRGMSKKRVDHQEMPSLLSDLMKKLGARRVDIISEEGGDIIGAMDEGIRACVDVNAETDVQGIMRMKESFEGMNCHVEYGMGVLGKIALFIILWKDKSGMGPMFVELVVSNRAA</sequence>
<evidence type="ECO:0000313" key="1">
    <source>
        <dbReference type="EMBL" id="SCG86567.1"/>
    </source>
</evidence>
<reference evidence="1 2" key="1">
    <citation type="submission" date="2016-08" db="EMBL/GenBank/DDBJ databases">
        <authorList>
            <person name="Seilhamer J.J."/>
        </authorList>
    </citation>
    <scope>NUCLEOTIDE SEQUENCE [LARGE SCALE GENOMIC DNA]</scope>
    <source>
        <strain evidence="1">Buetzberg</strain>
    </source>
</reference>
<organism evidence="1 2">
    <name type="scientific">Methanobacterium congolense</name>
    <dbReference type="NCBI Taxonomy" id="118062"/>
    <lineage>
        <taxon>Archaea</taxon>
        <taxon>Methanobacteriati</taxon>
        <taxon>Methanobacteriota</taxon>
        <taxon>Methanomada group</taxon>
        <taxon>Methanobacteria</taxon>
        <taxon>Methanobacteriales</taxon>
        <taxon>Methanobacteriaceae</taxon>
        <taxon>Methanobacterium</taxon>
    </lineage>
</organism>
<accession>A0A1D3L4M7</accession>
<dbReference type="GeneID" id="30412855"/>
<dbReference type="RefSeq" id="WP_071907619.1">
    <property type="nucleotide sequence ID" value="NZ_LT607756.1"/>
</dbReference>
<dbReference type="AlphaFoldDB" id="A0A1D3L4M7"/>
<dbReference type="PIRSF" id="PIRSF021964">
    <property type="entry name" value="UCP921964"/>
    <property type="match status" value="1"/>
</dbReference>
<evidence type="ECO:0000313" key="2">
    <source>
        <dbReference type="Proteomes" id="UP000094707"/>
    </source>
</evidence>
<dbReference type="KEGG" id="mcub:MCBB_2019"/>
<dbReference type="Pfam" id="PF09893">
    <property type="entry name" value="DUF2120"/>
    <property type="match status" value="1"/>
</dbReference>